<protein>
    <submittedName>
        <fullName evidence="1">Uncharacterized protein</fullName>
    </submittedName>
</protein>
<dbReference type="OrthoDB" id="1938940at2759"/>
<comment type="caution">
    <text evidence="1">The sequence shown here is derived from an EMBL/GenBank/DDBJ whole genome shotgun (WGS) entry which is preliminary data.</text>
</comment>
<dbReference type="GeneID" id="116208775"/>
<dbReference type="EMBL" id="MTKT01002011">
    <property type="protein sequence ID" value="OWM82522.1"/>
    <property type="molecule type" value="Genomic_DNA"/>
</dbReference>
<evidence type="ECO:0000313" key="4">
    <source>
        <dbReference type="Proteomes" id="UP000233551"/>
    </source>
</evidence>
<name>A0A218XDW5_PUNGR</name>
<organism evidence="1 3">
    <name type="scientific">Punica granatum</name>
    <name type="common">Pomegranate</name>
    <dbReference type="NCBI Taxonomy" id="22663"/>
    <lineage>
        <taxon>Eukaryota</taxon>
        <taxon>Viridiplantae</taxon>
        <taxon>Streptophyta</taxon>
        <taxon>Embryophyta</taxon>
        <taxon>Tracheophyta</taxon>
        <taxon>Spermatophyta</taxon>
        <taxon>Magnoliopsida</taxon>
        <taxon>eudicotyledons</taxon>
        <taxon>Gunneridae</taxon>
        <taxon>Pentapetalae</taxon>
        <taxon>rosids</taxon>
        <taxon>malvids</taxon>
        <taxon>Myrtales</taxon>
        <taxon>Lythraceae</taxon>
        <taxon>Punica</taxon>
    </lineage>
</organism>
<sequence length="119" mass="12635">MALVVQTPSRFGNLVTEMEDEEDLFEIDLEAVNSIPPPKYYWGSYCANTTGTALLANCLLPAADISSAVPASASVTSVMNASGQPVSGRQGSLPVPEPVPLGKLLQLPYSSVLAYYSRK</sequence>
<reference evidence="1" key="2">
    <citation type="submission" date="2017-06" db="EMBL/GenBank/DDBJ databases">
        <title>The pomegranate genome and the genomics of punicalagin biosynthesis.</title>
        <authorList>
            <person name="Xu C."/>
        </authorList>
    </citation>
    <scope>NUCLEOTIDE SEQUENCE [LARGE SCALE GENOMIC DNA]</scope>
    <source>
        <tissue evidence="1">Fresh leaf</tissue>
    </source>
</reference>
<dbReference type="Proteomes" id="UP000233551">
    <property type="component" value="Unassembled WGS sequence"/>
</dbReference>
<evidence type="ECO:0000313" key="2">
    <source>
        <dbReference type="EMBL" id="PKI38529.1"/>
    </source>
</evidence>
<gene>
    <name evidence="1" type="ORF">CDL15_Pgr002097</name>
    <name evidence="2" type="ORF">CRG98_041094</name>
</gene>
<reference evidence="2 4" key="3">
    <citation type="submission" date="2017-11" db="EMBL/GenBank/DDBJ databases">
        <title>De-novo sequencing of pomegranate (Punica granatum L.) genome.</title>
        <authorList>
            <person name="Akparov Z."/>
            <person name="Amiraslanov A."/>
            <person name="Hajiyeva S."/>
            <person name="Abbasov M."/>
            <person name="Kaur K."/>
            <person name="Hamwieh A."/>
            <person name="Solovyev V."/>
            <person name="Salamov A."/>
            <person name="Braich B."/>
            <person name="Kosarev P."/>
            <person name="Mahmoud A."/>
            <person name="Hajiyev E."/>
            <person name="Babayeva S."/>
            <person name="Izzatullayeva V."/>
            <person name="Mammadov A."/>
            <person name="Mammadov A."/>
            <person name="Sharifova S."/>
            <person name="Ojaghi J."/>
            <person name="Eynullazada K."/>
            <person name="Bayramov B."/>
            <person name="Abdulazimova A."/>
            <person name="Shahmuradov I."/>
        </authorList>
    </citation>
    <scope>NUCLEOTIDE SEQUENCE [LARGE SCALE GENOMIC DNA]</scope>
    <source>
        <strain evidence="2">AG2017</strain>
        <strain evidence="4">cv. AG2017</strain>
        <tissue evidence="2">Leaf</tissue>
    </source>
</reference>
<evidence type="ECO:0000313" key="3">
    <source>
        <dbReference type="Proteomes" id="UP000197138"/>
    </source>
</evidence>
<reference evidence="3" key="1">
    <citation type="journal article" date="2017" name="Plant J.">
        <title>The pomegranate (Punica granatum L.) genome and the genomics of punicalagin biosynthesis.</title>
        <authorList>
            <person name="Qin G."/>
            <person name="Xu C."/>
            <person name="Ming R."/>
            <person name="Tang H."/>
            <person name="Guyot R."/>
            <person name="Kramer E.M."/>
            <person name="Hu Y."/>
            <person name="Yi X."/>
            <person name="Qi Y."/>
            <person name="Xu X."/>
            <person name="Gao Z."/>
            <person name="Pan H."/>
            <person name="Jian J."/>
            <person name="Tian Y."/>
            <person name="Yue Z."/>
            <person name="Xu Y."/>
        </authorList>
    </citation>
    <scope>NUCLEOTIDE SEQUENCE [LARGE SCALE GENOMIC DNA]</scope>
    <source>
        <strain evidence="3">cv. Dabenzi</strain>
    </source>
</reference>
<dbReference type="EMBL" id="PGOL01004080">
    <property type="protein sequence ID" value="PKI38529.1"/>
    <property type="molecule type" value="Genomic_DNA"/>
</dbReference>
<proteinExistence type="predicted"/>
<keyword evidence="4" id="KW-1185">Reference proteome</keyword>
<dbReference type="AlphaFoldDB" id="A0A218XDW5"/>
<dbReference type="Proteomes" id="UP000197138">
    <property type="component" value="Unassembled WGS sequence"/>
</dbReference>
<evidence type="ECO:0000313" key="1">
    <source>
        <dbReference type="EMBL" id="OWM82522.1"/>
    </source>
</evidence>
<accession>A0A218XDW5</accession>